<sequence>MASPTEWTPEVGAAVYDRGTGLPWKIKHLDGRRVTLVRPSGFEVVANRLSLRPATPWQKRQLKALANFHKQREIAAQVQRHMGGSPVILQNSHEECNGPKVPLPGGGWRCSCGAVFL</sequence>
<organism evidence="1 2">
    <name type="scientific">Streptomyces lasiicapitis</name>
    <dbReference type="NCBI Taxonomy" id="1923961"/>
    <lineage>
        <taxon>Bacteria</taxon>
        <taxon>Bacillati</taxon>
        <taxon>Actinomycetota</taxon>
        <taxon>Actinomycetes</taxon>
        <taxon>Kitasatosporales</taxon>
        <taxon>Streptomycetaceae</taxon>
        <taxon>Streptomyces</taxon>
    </lineage>
</organism>
<keyword evidence="2" id="KW-1185">Reference proteome</keyword>
<evidence type="ECO:0000313" key="1">
    <source>
        <dbReference type="EMBL" id="GGO49690.1"/>
    </source>
</evidence>
<accession>A0ABQ2MD21</accession>
<dbReference type="EMBL" id="BMNG01000011">
    <property type="protein sequence ID" value="GGO49690.1"/>
    <property type="molecule type" value="Genomic_DNA"/>
</dbReference>
<dbReference type="Proteomes" id="UP000656881">
    <property type="component" value="Unassembled WGS sequence"/>
</dbReference>
<proteinExistence type="predicted"/>
<protein>
    <submittedName>
        <fullName evidence="1">Uncharacterized protein</fullName>
    </submittedName>
</protein>
<reference evidence="2" key="1">
    <citation type="journal article" date="2019" name="Int. J. Syst. Evol. Microbiol.">
        <title>The Global Catalogue of Microorganisms (GCM) 10K type strain sequencing project: providing services to taxonomists for standard genome sequencing and annotation.</title>
        <authorList>
            <consortium name="The Broad Institute Genomics Platform"/>
            <consortium name="The Broad Institute Genome Sequencing Center for Infectious Disease"/>
            <person name="Wu L."/>
            <person name="Ma J."/>
        </authorList>
    </citation>
    <scope>NUCLEOTIDE SEQUENCE [LARGE SCALE GENOMIC DNA]</scope>
    <source>
        <strain evidence="2">CGMCC 4.7349</strain>
    </source>
</reference>
<comment type="caution">
    <text evidence="1">The sequence shown here is derived from an EMBL/GenBank/DDBJ whole genome shotgun (WGS) entry which is preliminary data.</text>
</comment>
<evidence type="ECO:0000313" key="2">
    <source>
        <dbReference type="Proteomes" id="UP000656881"/>
    </source>
</evidence>
<gene>
    <name evidence="1" type="ORF">GCM10012286_48220</name>
</gene>
<name>A0ABQ2MD21_9ACTN</name>